<keyword evidence="4 6" id="KW-1133">Transmembrane helix</keyword>
<feature type="transmembrane region" description="Helical" evidence="6">
    <location>
        <begin position="382"/>
        <end position="405"/>
    </location>
</feature>
<dbReference type="OrthoDB" id="409173at2759"/>
<protein>
    <submittedName>
        <fullName evidence="8">Protein Malvolio</fullName>
    </submittedName>
</protein>
<dbReference type="GO" id="GO:0005381">
    <property type="term" value="F:iron ion transmembrane transporter activity"/>
    <property type="evidence" value="ECO:0007669"/>
    <property type="project" value="TreeGrafter"/>
</dbReference>
<dbReference type="InterPro" id="IPR001046">
    <property type="entry name" value="NRAMP_fam"/>
</dbReference>
<comment type="subcellular location">
    <subcellularLocation>
        <location evidence="1">Membrane</location>
        <topology evidence="1">Multi-pass membrane protein</topology>
    </subcellularLocation>
</comment>
<dbReference type="HAMAP" id="MF_00221">
    <property type="entry name" value="NRAMP"/>
    <property type="match status" value="1"/>
</dbReference>
<keyword evidence="5 6" id="KW-0472">Membrane</keyword>
<feature type="transmembrane region" description="Helical" evidence="6">
    <location>
        <begin position="261"/>
        <end position="283"/>
    </location>
</feature>
<dbReference type="NCBIfam" id="TIGR01197">
    <property type="entry name" value="nramp"/>
    <property type="match status" value="1"/>
</dbReference>
<dbReference type="PANTHER" id="PTHR11706:SF32">
    <property type="entry name" value="NRAMP-LIKE TRANSPORTER SMF-3"/>
    <property type="match status" value="1"/>
</dbReference>
<dbReference type="GO" id="GO:0005886">
    <property type="term" value="C:plasma membrane"/>
    <property type="evidence" value="ECO:0007669"/>
    <property type="project" value="TreeGrafter"/>
</dbReference>
<feature type="transmembrane region" description="Helical" evidence="6">
    <location>
        <begin position="478"/>
        <end position="502"/>
    </location>
</feature>
<feature type="transmembrane region" description="Helical" evidence="6">
    <location>
        <begin position="417"/>
        <end position="436"/>
    </location>
</feature>
<dbReference type="WBParaSite" id="HCON_00065380-00001">
    <property type="protein sequence ID" value="HCON_00065380-00001"/>
    <property type="gene ID" value="HCON_00065380"/>
</dbReference>
<evidence type="ECO:0000313" key="7">
    <source>
        <dbReference type="Proteomes" id="UP000025227"/>
    </source>
</evidence>
<feature type="transmembrane region" description="Helical" evidence="6">
    <location>
        <begin position="145"/>
        <end position="163"/>
    </location>
</feature>
<dbReference type="PANTHER" id="PTHR11706">
    <property type="entry name" value="SOLUTE CARRIER PROTEIN FAMILY 11 MEMBER"/>
    <property type="match status" value="1"/>
</dbReference>
<feature type="transmembrane region" description="Helical" evidence="6">
    <location>
        <begin position="448"/>
        <end position="466"/>
    </location>
</feature>
<dbReference type="PRINTS" id="PR00447">
    <property type="entry name" value="NATRESASSCMP"/>
</dbReference>
<keyword evidence="7" id="KW-1185">Reference proteome</keyword>
<sequence>MTEEEKRTPKAAQETYAVKVDIPDVPEGGFSFRVLWKFTGPGLLMSIAYLDPGNIESDLQSGAVAQFKLIWVLLLAHVLGLLLQRLAARLGVVSGKHMAEIAHSYYPKWPRLALWIMVEIAIIGSDMQEVIGTAISLYLLSDGYIPLWAGVLITICDTFTFLFLERYGVRKFEAFFAFLIACMAVTFGFEFVESKPDAGELFTGMVLPWCSGCGTPQFLQGVAVVGAVIMPHNLYLHSALVKSRAIDRTRESKVKEANKYYFIESFFALFCSFWINVLVVAVFGQGLYGKTNADVKHSCDTINNHMPDFYKVVYENNTDPADIDIFHAGIFLGCTFGVAALYVWAIGILAAGQSSTMTGTYAGQFAMEGFIQIKLPQWKRILVTRSLAIAPTLLLTIFSGGIMHMTGLNDFLNSVQMIQLPFALIPVLTFVSDKRVMFNFKTSRFQKGFAVTTSLVVLGINFFFLYEWVGATFGLTPVSISITAFLSLIYVLTIIYLSYYCLVAMGIIRRLEWAWLPEPRYQDFDAPWLEVKSKRCQAESYENSTCM</sequence>
<evidence type="ECO:0000256" key="3">
    <source>
        <dbReference type="ARBA" id="ARBA00022692"/>
    </source>
</evidence>
<dbReference type="OMA" id="EPRETAY"/>
<evidence type="ECO:0000256" key="5">
    <source>
        <dbReference type="ARBA" id="ARBA00023136"/>
    </source>
</evidence>
<proteinExistence type="inferred from homology"/>
<feature type="transmembrane region" description="Helical" evidence="6">
    <location>
        <begin position="69"/>
        <end position="92"/>
    </location>
</feature>
<feature type="transmembrane region" description="Helical" evidence="6">
    <location>
        <begin position="325"/>
        <end position="351"/>
    </location>
</feature>
<dbReference type="GO" id="GO:0010008">
    <property type="term" value="C:endosome membrane"/>
    <property type="evidence" value="ECO:0007669"/>
    <property type="project" value="TreeGrafter"/>
</dbReference>
<accession>A0A7I5E8G1</accession>
<evidence type="ECO:0000256" key="6">
    <source>
        <dbReference type="SAM" id="Phobius"/>
    </source>
</evidence>
<dbReference type="Pfam" id="PF01566">
    <property type="entry name" value="Nramp"/>
    <property type="match status" value="1"/>
</dbReference>
<evidence type="ECO:0000256" key="1">
    <source>
        <dbReference type="ARBA" id="ARBA00004141"/>
    </source>
</evidence>
<reference evidence="8" key="1">
    <citation type="submission" date="2020-12" db="UniProtKB">
        <authorList>
            <consortium name="WormBaseParasite"/>
        </authorList>
    </citation>
    <scope>IDENTIFICATION</scope>
    <source>
        <strain evidence="8">MHco3</strain>
    </source>
</reference>
<organism evidence="7 8">
    <name type="scientific">Haemonchus contortus</name>
    <name type="common">Barber pole worm</name>
    <dbReference type="NCBI Taxonomy" id="6289"/>
    <lineage>
        <taxon>Eukaryota</taxon>
        <taxon>Metazoa</taxon>
        <taxon>Ecdysozoa</taxon>
        <taxon>Nematoda</taxon>
        <taxon>Chromadorea</taxon>
        <taxon>Rhabditida</taxon>
        <taxon>Rhabditina</taxon>
        <taxon>Rhabditomorpha</taxon>
        <taxon>Strongyloidea</taxon>
        <taxon>Trichostrongylidae</taxon>
        <taxon>Haemonchus</taxon>
    </lineage>
</organism>
<feature type="transmembrane region" description="Helical" evidence="6">
    <location>
        <begin position="218"/>
        <end position="240"/>
    </location>
</feature>
<evidence type="ECO:0000256" key="4">
    <source>
        <dbReference type="ARBA" id="ARBA00022989"/>
    </source>
</evidence>
<dbReference type="AlphaFoldDB" id="A0A7I5E8G1"/>
<dbReference type="NCBIfam" id="NF037982">
    <property type="entry name" value="Nramp_1"/>
    <property type="match status" value="1"/>
</dbReference>
<evidence type="ECO:0000313" key="8">
    <source>
        <dbReference type="WBParaSite" id="HCON_00065380-00001"/>
    </source>
</evidence>
<comment type="similarity">
    <text evidence="2">Belongs to the NRAMP family.</text>
</comment>
<feature type="transmembrane region" description="Helical" evidence="6">
    <location>
        <begin position="175"/>
        <end position="192"/>
    </location>
</feature>
<keyword evidence="3 6" id="KW-0812">Transmembrane</keyword>
<evidence type="ECO:0000256" key="2">
    <source>
        <dbReference type="ARBA" id="ARBA00006670"/>
    </source>
</evidence>
<name>A0A7I5E8G1_HAECO</name>
<dbReference type="GO" id="GO:0005384">
    <property type="term" value="F:manganese ion transmembrane transporter activity"/>
    <property type="evidence" value="ECO:0007669"/>
    <property type="project" value="TreeGrafter"/>
</dbReference>
<dbReference type="GO" id="GO:0015086">
    <property type="term" value="F:cadmium ion transmembrane transporter activity"/>
    <property type="evidence" value="ECO:0007669"/>
    <property type="project" value="TreeGrafter"/>
</dbReference>
<dbReference type="Proteomes" id="UP000025227">
    <property type="component" value="Unplaced"/>
</dbReference>